<dbReference type="KEGG" id="hbl:XJ32_08665"/>
<sequence length="94" mass="10614">MLLEVSIDKHNKDAIISAINLIKGVELVEVLTQADDYDDTIMTKEDYEAWVEARKDLAEGKTISHEELKRLVSQENTQENKAVNTTEQGIQNAL</sequence>
<evidence type="ECO:0000313" key="3">
    <source>
        <dbReference type="Proteomes" id="UP000188298"/>
    </source>
</evidence>
<organism evidence="2 3">
    <name type="scientific">Helicobacter bilis</name>
    <dbReference type="NCBI Taxonomy" id="37372"/>
    <lineage>
        <taxon>Bacteria</taxon>
        <taxon>Pseudomonadati</taxon>
        <taxon>Campylobacterota</taxon>
        <taxon>Epsilonproteobacteria</taxon>
        <taxon>Campylobacterales</taxon>
        <taxon>Helicobacteraceae</taxon>
        <taxon>Helicobacter</taxon>
    </lineage>
</organism>
<dbReference type="RefSeq" id="WP_077389114.1">
    <property type="nucleotide sequence ID" value="NZ_CP019645.1"/>
</dbReference>
<dbReference type="EMBL" id="CP019645">
    <property type="protein sequence ID" value="AQQ60150.1"/>
    <property type="molecule type" value="Genomic_DNA"/>
</dbReference>
<name>A0A1Q2LI47_9HELI</name>
<evidence type="ECO:0000256" key="1">
    <source>
        <dbReference type="SAM" id="MobiDB-lite"/>
    </source>
</evidence>
<accession>A0A1Q2LI47</accession>
<protein>
    <submittedName>
        <fullName evidence="2">Uncharacterized protein</fullName>
    </submittedName>
</protein>
<dbReference type="Proteomes" id="UP000188298">
    <property type="component" value="Chromosome"/>
</dbReference>
<evidence type="ECO:0000313" key="2">
    <source>
        <dbReference type="EMBL" id="AQQ60150.1"/>
    </source>
</evidence>
<gene>
    <name evidence="2" type="ORF">XJ32_08665</name>
</gene>
<feature type="region of interest" description="Disordered" evidence="1">
    <location>
        <begin position="71"/>
        <end position="94"/>
    </location>
</feature>
<reference evidence="2 3" key="1">
    <citation type="submission" date="2017-02" db="EMBL/GenBank/DDBJ databases">
        <title>Whole genome sequencing of Helicobacter bilis strain AAQJH.</title>
        <authorList>
            <person name="Conlan S."/>
            <person name="Thomas P.J."/>
            <person name="Mullikin J."/>
            <person name="Palmore T.N."/>
            <person name="Frank K.M."/>
            <person name="Segre J.A."/>
        </authorList>
    </citation>
    <scope>NUCLEOTIDE SEQUENCE [LARGE SCALE GENOMIC DNA]</scope>
    <source>
        <strain evidence="2 3">AAQJH</strain>
    </source>
</reference>
<dbReference type="AlphaFoldDB" id="A0A1Q2LI47"/>
<proteinExistence type="predicted"/>
<feature type="compositionally biased region" description="Polar residues" evidence="1">
    <location>
        <begin position="73"/>
        <end position="94"/>
    </location>
</feature>